<dbReference type="InterPro" id="IPR038765">
    <property type="entry name" value="Papain-like_cys_pep_sf"/>
</dbReference>
<dbReference type="FunFam" id="1.20.58.860:FF:000006">
    <property type="entry name" value="Ubiquitin carboxyl-terminal hydrolase"/>
    <property type="match status" value="1"/>
</dbReference>
<feature type="compositionally biased region" description="Low complexity" evidence="12">
    <location>
        <begin position="286"/>
        <end position="297"/>
    </location>
</feature>
<dbReference type="PROSITE" id="PS52049">
    <property type="entry name" value="ULD"/>
    <property type="match status" value="1"/>
</dbReference>
<dbReference type="InterPro" id="IPR041507">
    <property type="entry name" value="UCH_C"/>
</dbReference>
<feature type="region of interest" description="Disordered" evidence="12">
    <location>
        <begin position="395"/>
        <end position="489"/>
    </location>
</feature>
<keyword evidence="7 10" id="KW-0788">Thiol protease</keyword>
<dbReference type="GO" id="GO:0005634">
    <property type="term" value="C:nucleus"/>
    <property type="evidence" value="ECO:0007669"/>
    <property type="project" value="UniProtKB-SubCell"/>
</dbReference>
<keyword evidence="8" id="KW-0156">Chromatin regulator</keyword>
<evidence type="ECO:0000256" key="11">
    <source>
        <dbReference type="RuleBase" id="RU361215"/>
    </source>
</evidence>
<dbReference type="GO" id="GO:0004843">
    <property type="term" value="F:cysteine-type deubiquitinase activity"/>
    <property type="evidence" value="ECO:0007669"/>
    <property type="project" value="UniProtKB-UniRule"/>
</dbReference>
<name>A0AA88YNG0_PINIB</name>
<accession>A0AA88YNG0</accession>
<evidence type="ECO:0000256" key="1">
    <source>
        <dbReference type="ARBA" id="ARBA00000707"/>
    </source>
</evidence>
<feature type="compositionally biased region" description="Polar residues" evidence="12">
    <location>
        <begin position="403"/>
        <end position="418"/>
    </location>
</feature>
<dbReference type="Pfam" id="PF01088">
    <property type="entry name" value="Peptidase_C12"/>
    <property type="match status" value="1"/>
</dbReference>
<dbReference type="SUPFAM" id="SSF54001">
    <property type="entry name" value="Cysteine proteinases"/>
    <property type="match status" value="1"/>
</dbReference>
<keyword evidence="6 10" id="KW-0378">Hydrolase</keyword>
<evidence type="ECO:0000256" key="12">
    <source>
        <dbReference type="SAM" id="MobiDB-lite"/>
    </source>
</evidence>
<evidence type="ECO:0000256" key="4">
    <source>
        <dbReference type="ARBA" id="ARBA00022670"/>
    </source>
</evidence>
<evidence type="ECO:0000256" key="7">
    <source>
        <dbReference type="ARBA" id="ARBA00022807"/>
    </source>
</evidence>
<feature type="region of interest" description="Disordered" evidence="12">
    <location>
        <begin position="275"/>
        <end position="364"/>
    </location>
</feature>
<sequence>MNKGWLELESDPGVKGVQVEEIYDLQKTIDGPVYGFIFLFRWIEERRSRRKTTTEDESFVQDQQVVNKIFFAQQVIPNSCATHALLSVLLNCDDRVKLGSTLSQLKEFSKNMSPEDKGVAIGNMPELAAAHNSHARPEPRHPPEKQQGLTTARTMEAFHFVSYVPIEGRLYELDGLKPYPIDHGPWEKGEYWTEKFRRVITERLGMATGGEPYHDIRFNLMAVVPDKRSLYEHKLATLKTNRQIVLETLQQMVKVTNPGLTSADKDKYLAAVRQQNRYPSESSMRETGSTSGYSEGSDFSKTDSPLSVSSAHSSIPDTGVTSQSDTALSDSKNSQNTCLSSEDTSQENVPMETDFKSSDNMTDLSVFDQPQSTRIVQTSENQTVDSFKSISADNSGVVKSEMTDTQVAGPSDVTQPLTIETKYSGISSGPSSESTDTASEVGSCFSSPNSGSNSCQNSPQTGTDRSEESRSRKEGEGSGHGRKRKLSSNQAFSPKDLLALLKNVENEIKLCEANLKDELEKRRKYQIDDCRRTHNYDQFICTFLSMLAKEGHLADLVEKHSLIKKRTNVSAGRLGKLGSALDRRRPRPNRRR</sequence>
<proteinExistence type="inferred from homology"/>
<dbReference type="InterPro" id="IPR036959">
    <property type="entry name" value="Peptidase_C12_UCH_sf"/>
</dbReference>
<dbReference type="FunFam" id="3.40.532.10:FF:000002">
    <property type="entry name" value="Ubiquitin carboxyl-terminal hydrolase"/>
    <property type="match status" value="1"/>
</dbReference>
<dbReference type="PANTHER" id="PTHR10589:SF28">
    <property type="entry name" value="UBIQUITIN CARBOXYL-TERMINAL HYDROLASE BAP1"/>
    <property type="match status" value="1"/>
</dbReference>
<dbReference type="Proteomes" id="UP001186944">
    <property type="component" value="Unassembled WGS sequence"/>
</dbReference>
<comment type="similarity">
    <text evidence="3">Belongs to the peptidase C12 family. BAP1 subfamily.</text>
</comment>
<comment type="catalytic activity">
    <reaction evidence="1 10 11">
        <text>Thiol-dependent hydrolysis of ester, thioester, amide, peptide and isopeptide bonds formed by the C-terminal Gly of ubiquitin (a 76-residue protein attached to proteins as an intracellular targeting signal).</text>
        <dbReference type="EC" id="3.4.19.12"/>
    </reaction>
</comment>
<gene>
    <name evidence="14" type="ORF">FSP39_016344</name>
</gene>
<evidence type="ECO:0000256" key="3">
    <source>
        <dbReference type="ARBA" id="ARBA00007182"/>
    </source>
</evidence>
<reference evidence="14" key="1">
    <citation type="submission" date="2019-08" db="EMBL/GenBank/DDBJ databases">
        <title>The improved chromosome-level genome for the pearl oyster Pinctada fucata martensii using PacBio sequencing and Hi-C.</title>
        <authorList>
            <person name="Zheng Z."/>
        </authorList>
    </citation>
    <scope>NUCLEOTIDE SEQUENCE</scope>
    <source>
        <strain evidence="14">ZZ-2019</strain>
        <tissue evidence="14">Adductor muscle</tissue>
    </source>
</reference>
<dbReference type="GO" id="GO:0006325">
    <property type="term" value="P:chromatin organization"/>
    <property type="evidence" value="ECO:0007669"/>
    <property type="project" value="UniProtKB-KW"/>
</dbReference>
<keyword evidence="9" id="KW-0539">Nucleus</keyword>
<dbReference type="Gene3D" id="3.40.532.10">
    <property type="entry name" value="Peptidase C12, ubiquitin carboxyl-terminal hydrolase"/>
    <property type="match status" value="1"/>
</dbReference>
<evidence type="ECO:0000256" key="2">
    <source>
        <dbReference type="ARBA" id="ARBA00004123"/>
    </source>
</evidence>
<feature type="site" description="Important for enzyme activity" evidence="10">
    <location>
        <position position="174"/>
    </location>
</feature>
<dbReference type="CDD" id="cd09617">
    <property type="entry name" value="Peptidase_C12_UCH37_BAP1"/>
    <property type="match status" value="1"/>
</dbReference>
<dbReference type="GO" id="GO:0006511">
    <property type="term" value="P:ubiquitin-dependent protein catabolic process"/>
    <property type="evidence" value="ECO:0007669"/>
    <property type="project" value="UniProtKB-UniRule"/>
</dbReference>
<dbReference type="GO" id="GO:0016579">
    <property type="term" value="P:protein deubiquitination"/>
    <property type="evidence" value="ECO:0007669"/>
    <property type="project" value="TreeGrafter"/>
</dbReference>
<dbReference type="EMBL" id="VSWD01000005">
    <property type="protein sequence ID" value="KAK3103085.1"/>
    <property type="molecule type" value="Genomic_DNA"/>
</dbReference>
<dbReference type="AlphaFoldDB" id="A0AA88YNG0"/>
<keyword evidence="5 10" id="KW-0833">Ubl conjugation pathway</keyword>
<comment type="caution">
    <text evidence="14">The sequence shown here is derived from an EMBL/GenBank/DDBJ whole genome shotgun (WGS) entry which is preliminary data.</text>
</comment>
<dbReference type="Gene3D" id="1.20.58.860">
    <property type="match status" value="1"/>
</dbReference>
<comment type="subcellular location">
    <subcellularLocation>
        <location evidence="2">Nucleus</location>
    </subcellularLocation>
</comment>
<dbReference type="EC" id="3.4.19.12" evidence="11"/>
<feature type="active site" description="Nucleophile" evidence="10">
    <location>
        <position position="80"/>
    </location>
</feature>
<feature type="active site" description="Proton donor" evidence="10">
    <location>
        <position position="159"/>
    </location>
</feature>
<evidence type="ECO:0000256" key="10">
    <source>
        <dbReference type="PROSITE-ProRule" id="PRU01393"/>
    </source>
</evidence>
<evidence type="ECO:0000259" key="13">
    <source>
        <dbReference type="PROSITE" id="PS52048"/>
    </source>
</evidence>
<dbReference type="PANTHER" id="PTHR10589">
    <property type="entry name" value="UBIQUITIN CARBOXYL-TERMINAL HYDROLASE"/>
    <property type="match status" value="1"/>
</dbReference>
<dbReference type="PROSITE" id="PS52048">
    <property type="entry name" value="UCH_DOMAIN"/>
    <property type="match status" value="1"/>
</dbReference>
<feature type="compositionally biased region" description="Basic and acidic residues" evidence="12">
    <location>
        <begin position="464"/>
        <end position="479"/>
    </location>
</feature>
<feature type="compositionally biased region" description="Polar residues" evidence="12">
    <location>
        <begin position="302"/>
        <end position="348"/>
    </location>
</feature>
<organism evidence="14 15">
    <name type="scientific">Pinctada imbricata</name>
    <name type="common">Atlantic pearl-oyster</name>
    <name type="synonym">Pinctada martensii</name>
    <dbReference type="NCBI Taxonomy" id="66713"/>
    <lineage>
        <taxon>Eukaryota</taxon>
        <taxon>Metazoa</taxon>
        <taxon>Spiralia</taxon>
        <taxon>Lophotrochozoa</taxon>
        <taxon>Mollusca</taxon>
        <taxon>Bivalvia</taxon>
        <taxon>Autobranchia</taxon>
        <taxon>Pteriomorphia</taxon>
        <taxon>Pterioida</taxon>
        <taxon>Pterioidea</taxon>
        <taxon>Pteriidae</taxon>
        <taxon>Pinctada</taxon>
    </lineage>
</organism>
<dbReference type="GO" id="GO:0005737">
    <property type="term" value="C:cytoplasm"/>
    <property type="evidence" value="ECO:0007669"/>
    <property type="project" value="TreeGrafter"/>
</dbReference>
<protein>
    <recommendedName>
        <fullName evidence="11">Ubiquitin carboxyl-terminal hydrolase</fullName>
        <ecNumber evidence="11">3.4.19.12</ecNumber>
    </recommendedName>
</protein>
<feature type="domain" description="UCH catalytic" evidence="13">
    <location>
        <begin position="1"/>
        <end position="225"/>
    </location>
</feature>
<evidence type="ECO:0000313" key="14">
    <source>
        <dbReference type="EMBL" id="KAK3103085.1"/>
    </source>
</evidence>
<feature type="compositionally biased region" description="Low complexity" evidence="12">
    <location>
        <begin position="424"/>
        <end position="460"/>
    </location>
</feature>
<dbReference type="Pfam" id="PF18031">
    <property type="entry name" value="UCH_C"/>
    <property type="match status" value="1"/>
</dbReference>
<evidence type="ECO:0000256" key="8">
    <source>
        <dbReference type="ARBA" id="ARBA00022853"/>
    </source>
</evidence>
<evidence type="ECO:0000256" key="5">
    <source>
        <dbReference type="ARBA" id="ARBA00022786"/>
    </source>
</evidence>
<evidence type="ECO:0000256" key="9">
    <source>
        <dbReference type="ARBA" id="ARBA00023242"/>
    </source>
</evidence>
<keyword evidence="15" id="KW-1185">Reference proteome</keyword>
<dbReference type="PRINTS" id="PR00707">
    <property type="entry name" value="UBCTHYDRLASE"/>
</dbReference>
<evidence type="ECO:0000256" key="6">
    <source>
        <dbReference type="ARBA" id="ARBA00022801"/>
    </source>
</evidence>
<keyword evidence="4 10" id="KW-0645">Protease</keyword>
<dbReference type="InterPro" id="IPR001578">
    <property type="entry name" value="Peptidase_C12_UCH"/>
</dbReference>
<feature type="site" description="Transition state stabilizer" evidence="10">
    <location>
        <position position="74"/>
    </location>
</feature>
<evidence type="ECO:0000313" key="15">
    <source>
        <dbReference type="Proteomes" id="UP001186944"/>
    </source>
</evidence>